<dbReference type="EMBL" id="VBAJ01000052">
    <property type="protein sequence ID" value="TMJ09511.1"/>
    <property type="molecule type" value="Genomic_DNA"/>
</dbReference>
<dbReference type="PANTHER" id="PTHR46623:SF6">
    <property type="entry name" value="ALPHA_BETA-HYDROLASES SUPERFAMILY PROTEIN"/>
    <property type="match status" value="1"/>
</dbReference>
<keyword evidence="2" id="KW-0378">Hydrolase</keyword>
<protein>
    <submittedName>
        <fullName evidence="2">Dienelactone hydrolase family protein</fullName>
    </submittedName>
</protein>
<dbReference type="InterPro" id="IPR006311">
    <property type="entry name" value="TAT_signal"/>
</dbReference>
<dbReference type="Pfam" id="PF01738">
    <property type="entry name" value="DLH"/>
    <property type="match status" value="1"/>
</dbReference>
<sequence length="321" mass="34249">MGDLERYIVEEWAEDYEDGRLNRREFLRRVALMAGGTAVALPVLSQLGVTATLQEVAAASAGTPVPQAGPGGSGRSAVAQALGVTVPPDDPALEGGMVTFPMGTVTISAYLARPKLKGPAAGIIVIHENRGLLEHFKDVCRRLAKLSYVALAVDLASAEGGTAKYSDLAQVTAILGRTPPEQLVAMLNAGVTYLQGLPSVRRDRIGAVGFCFGGGMTWRLATSNPSLRAAVPFYGPNPPLEDVPKIKAAVLAIYGELDTRIDAGIPAIREAMQRAGITHEIVIYPGANHAFFNDTGERYHDVSAKDAWQRAVAWFGRYLRQ</sequence>
<proteinExistence type="predicted"/>
<dbReference type="PANTHER" id="PTHR46623">
    <property type="entry name" value="CARBOXYMETHYLENEBUTENOLIDASE-RELATED"/>
    <property type="match status" value="1"/>
</dbReference>
<reference evidence="2 3" key="1">
    <citation type="journal article" date="2019" name="Nat. Microbiol.">
        <title>Mediterranean grassland soil C-N compound turnover is dependent on rainfall and depth, and is mediated by genomically divergent microorganisms.</title>
        <authorList>
            <person name="Diamond S."/>
            <person name="Andeer P.F."/>
            <person name="Li Z."/>
            <person name="Crits-Christoph A."/>
            <person name="Burstein D."/>
            <person name="Anantharaman K."/>
            <person name="Lane K.R."/>
            <person name="Thomas B.C."/>
            <person name="Pan C."/>
            <person name="Northen T.R."/>
            <person name="Banfield J.F."/>
        </authorList>
    </citation>
    <scope>NUCLEOTIDE SEQUENCE [LARGE SCALE GENOMIC DNA]</scope>
    <source>
        <strain evidence="2">NP_2</strain>
    </source>
</reference>
<accession>A0A537LNB5</accession>
<evidence type="ECO:0000313" key="3">
    <source>
        <dbReference type="Proteomes" id="UP000318661"/>
    </source>
</evidence>
<dbReference type="Proteomes" id="UP000318661">
    <property type="component" value="Unassembled WGS sequence"/>
</dbReference>
<dbReference type="InterPro" id="IPR002925">
    <property type="entry name" value="Dienelactn_hydro"/>
</dbReference>
<evidence type="ECO:0000313" key="2">
    <source>
        <dbReference type="EMBL" id="TMJ09511.1"/>
    </source>
</evidence>
<gene>
    <name evidence="2" type="ORF">E6G99_02555</name>
</gene>
<name>A0A537LNB5_9BACT</name>
<dbReference type="GO" id="GO:0016787">
    <property type="term" value="F:hydrolase activity"/>
    <property type="evidence" value="ECO:0007669"/>
    <property type="project" value="UniProtKB-KW"/>
</dbReference>
<dbReference type="PROSITE" id="PS51318">
    <property type="entry name" value="TAT"/>
    <property type="match status" value="1"/>
</dbReference>
<dbReference type="InterPro" id="IPR051049">
    <property type="entry name" value="Dienelactone_hydrolase-like"/>
</dbReference>
<dbReference type="Gene3D" id="3.40.50.1820">
    <property type="entry name" value="alpha/beta hydrolase"/>
    <property type="match status" value="1"/>
</dbReference>
<comment type="caution">
    <text evidence="2">The sequence shown here is derived from an EMBL/GenBank/DDBJ whole genome shotgun (WGS) entry which is preliminary data.</text>
</comment>
<organism evidence="2 3">
    <name type="scientific">Candidatus Segetimicrobium genomatis</name>
    <dbReference type="NCBI Taxonomy" id="2569760"/>
    <lineage>
        <taxon>Bacteria</taxon>
        <taxon>Bacillati</taxon>
        <taxon>Candidatus Sysuimicrobiota</taxon>
        <taxon>Candidatus Sysuimicrobiia</taxon>
        <taxon>Candidatus Sysuimicrobiales</taxon>
        <taxon>Candidatus Segetimicrobiaceae</taxon>
        <taxon>Candidatus Segetimicrobium</taxon>
    </lineage>
</organism>
<feature type="domain" description="Dienelactone hydrolase" evidence="1">
    <location>
        <begin position="107"/>
        <end position="319"/>
    </location>
</feature>
<dbReference type="SUPFAM" id="SSF53474">
    <property type="entry name" value="alpha/beta-Hydrolases"/>
    <property type="match status" value="1"/>
</dbReference>
<dbReference type="InterPro" id="IPR029058">
    <property type="entry name" value="AB_hydrolase_fold"/>
</dbReference>
<dbReference type="AlphaFoldDB" id="A0A537LNB5"/>
<evidence type="ECO:0000259" key="1">
    <source>
        <dbReference type="Pfam" id="PF01738"/>
    </source>
</evidence>